<dbReference type="Proteomes" id="UP000487350">
    <property type="component" value="Unassembled WGS sequence"/>
</dbReference>
<gene>
    <name evidence="1" type="ORF">GHT07_04300</name>
</gene>
<dbReference type="AlphaFoldDB" id="A0A844AR27"/>
<organism evidence="1 2">
    <name type="scientific">Caenimonas koreensis DSM 17982</name>
    <dbReference type="NCBI Taxonomy" id="1121255"/>
    <lineage>
        <taxon>Bacteria</taxon>
        <taxon>Pseudomonadati</taxon>
        <taxon>Pseudomonadota</taxon>
        <taxon>Betaproteobacteria</taxon>
        <taxon>Burkholderiales</taxon>
        <taxon>Comamonadaceae</taxon>
        <taxon>Caenimonas</taxon>
    </lineage>
</organism>
<evidence type="ECO:0000313" key="2">
    <source>
        <dbReference type="Proteomes" id="UP000487350"/>
    </source>
</evidence>
<comment type="caution">
    <text evidence="1">The sequence shown here is derived from an EMBL/GenBank/DDBJ whole genome shotgun (WGS) entry which is preliminary data.</text>
</comment>
<keyword evidence="2" id="KW-1185">Reference proteome</keyword>
<accession>A0A844AR27</accession>
<reference evidence="1 2" key="1">
    <citation type="submission" date="2019-11" db="EMBL/GenBank/DDBJ databases">
        <title>Caenimonas koreensis gen. nov., sp. nov., isolated from activated sludge.</title>
        <authorList>
            <person name="Seung H.R."/>
        </authorList>
    </citation>
    <scope>NUCLEOTIDE SEQUENCE [LARGE SCALE GENOMIC DNA]</scope>
    <source>
        <strain evidence="1 2">EMB320</strain>
    </source>
</reference>
<protein>
    <submittedName>
        <fullName evidence="1">Uncharacterized protein</fullName>
    </submittedName>
</protein>
<dbReference type="RefSeq" id="WP_153583839.1">
    <property type="nucleotide sequence ID" value="NZ_WJBU01000004.1"/>
</dbReference>
<proteinExistence type="predicted"/>
<sequence>MALFVIIPTVSDTSALDKAMTRYEKKAYQLPRGEWLVAYEGTSRQLSDELQVTDNQLGVPCVILGFGSYFGRAGKDIWEWISVNSA</sequence>
<dbReference type="OrthoDB" id="8908039at2"/>
<evidence type="ECO:0000313" key="1">
    <source>
        <dbReference type="EMBL" id="MRD46484.1"/>
    </source>
</evidence>
<dbReference type="EMBL" id="WJBU01000004">
    <property type="protein sequence ID" value="MRD46484.1"/>
    <property type="molecule type" value="Genomic_DNA"/>
</dbReference>
<name>A0A844AR27_9BURK</name>